<evidence type="ECO:0000313" key="6">
    <source>
        <dbReference type="Proteomes" id="UP001596447"/>
    </source>
</evidence>
<accession>A0ABD5Z0K6</accession>
<dbReference type="Gene3D" id="3.30.300.30">
    <property type="match status" value="1"/>
</dbReference>
<dbReference type="Pfam" id="PF00501">
    <property type="entry name" value="AMP-binding"/>
    <property type="match status" value="1"/>
</dbReference>
<dbReference type="GO" id="GO:0016874">
    <property type="term" value="F:ligase activity"/>
    <property type="evidence" value="ECO:0007669"/>
    <property type="project" value="UniProtKB-KW"/>
</dbReference>
<evidence type="ECO:0000259" key="3">
    <source>
        <dbReference type="Pfam" id="PF00501"/>
    </source>
</evidence>
<feature type="domain" description="AMP-binding enzyme C-terminal" evidence="4">
    <location>
        <begin position="429"/>
        <end position="503"/>
    </location>
</feature>
<sequence length="518" mass="56847">MNIPDRLRDVDVSNVYDVFEATAAERGDALAVEMNGREFSYTDLESRAARFAGGLRERGLDAGDRLLVYLPNCPEYVVGSLGAFRAGVVVSPVNPQYKARELGHQLTDTEAAAVLTHPALREHLDEACEEHGLDPTIVEVGEGSPGAVAFGAVDADPVRADTTLDTVAMQPYTSGTTGKPKGVHLTHRNLHAQAYSGFQLSEVPPEEEKSLAVLPLYHITGFVHSTWQPLVRGGSVYLRNPGEWDPVETMRTMEEAEVTGFIGVATMFVDMVNHERFGEFDLSSLETVNQGGAKMPTAVQETFEETASLSMSEGYGLTETTAATHTGHGTTYGPKLGSIGQPLRMTDCKIVDDDGEEVEPGETGELLVRGPQVMDGYHGLPEATRRAFTDAGYFRTGDVARRDEDNYYEIVDRKKHTINTAGYNVYPSEVESLLYEHEGVADVAVVGVPDERRNEVPKAFVVPANEQVTPEELKEFTLENLAEYKHPREVEFVESFPRTASGKVRKFKLVEDEEGDDE</sequence>
<dbReference type="InterPro" id="IPR025110">
    <property type="entry name" value="AMP-bd_C"/>
</dbReference>
<dbReference type="FunFam" id="3.30.300.30:FF:000008">
    <property type="entry name" value="2,3-dihydroxybenzoate-AMP ligase"/>
    <property type="match status" value="1"/>
</dbReference>
<evidence type="ECO:0000256" key="2">
    <source>
        <dbReference type="ARBA" id="ARBA00022598"/>
    </source>
</evidence>
<gene>
    <name evidence="5" type="ORF">ACFQJ9_04600</name>
</gene>
<feature type="domain" description="AMP-dependent synthetase/ligase" evidence="3">
    <location>
        <begin position="19"/>
        <end position="378"/>
    </location>
</feature>
<dbReference type="Proteomes" id="UP001596447">
    <property type="component" value="Unassembled WGS sequence"/>
</dbReference>
<organism evidence="5 6">
    <name type="scientific">Halospeciosus flavus</name>
    <dbReference type="NCBI Taxonomy" id="3032283"/>
    <lineage>
        <taxon>Archaea</taxon>
        <taxon>Methanobacteriati</taxon>
        <taxon>Methanobacteriota</taxon>
        <taxon>Stenosarchaea group</taxon>
        <taxon>Halobacteria</taxon>
        <taxon>Halobacteriales</taxon>
        <taxon>Halobacteriaceae</taxon>
        <taxon>Halospeciosus</taxon>
    </lineage>
</organism>
<dbReference type="AlphaFoldDB" id="A0ABD5Z0K6"/>
<dbReference type="Pfam" id="PF13193">
    <property type="entry name" value="AMP-binding_C"/>
    <property type="match status" value="1"/>
</dbReference>
<dbReference type="InterPro" id="IPR045851">
    <property type="entry name" value="AMP-bd_C_sf"/>
</dbReference>
<dbReference type="InterPro" id="IPR042099">
    <property type="entry name" value="ANL_N_sf"/>
</dbReference>
<reference evidence="5 6" key="1">
    <citation type="journal article" date="2019" name="Int. J. Syst. Evol. Microbiol.">
        <title>The Global Catalogue of Microorganisms (GCM) 10K type strain sequencing project: providing services to taxonomists for standard genome sequencing and annotation.</title>
        <authorList>
            <consortium name="The Broad Institute Genomics Platform"/>
            <consortium name="The Broad Institute Genome Sequencing Center for Infectious Disease"/>
            <person name="Wu L."/>
            <person name="Ma J."/>
        </authorList>
    </citation>
    <scope>NUCLEOTIDE SEQUENCE [LARGE SCALE GENOMIC DNA]</scope>
    <source>
        <strain evidence="5 6">XZGYJ-43</strain>
    </source>
</reference>
<name>A0ABD5Z0K6_9EURY</name>
<dbReference type="InterPro" id="IPR000873">
    <property type="entry name" value="AMP-dep_synth/lig_dom"/>
</dbReference>
<evidence type="ECO:0000259" key="4">
    <source>
        <dbReference type="Pfam" id="PF13193"/>
    </source>
</evidence>
<evidence type="ECO:0000313" key="5">
    <source>
        <dbReference type="EMBL" id="MFC7198703.1"/>
    </source>
</evidence>
<dbReference type="PANTHER" id="PTHR24096">
    <property type="entry name" value="LONG-CHAIN-FATTY-ACID--COA LIGASE"/>
    <property type="match status" value="1"/>
</dbReference>
<comment type="caution">
    <text evidence="5">The sequence shown here is derived from an EMBL/GenBank/DDBJ whole genome shotgun (WGS) entry which is preliminary data.</text>
</comment>
<protein>
    <submittedName>
        <fullName evidence="5">Class I adenylate-forming enzyme family protein</fullName>
    </submittedName>
</protein>
<keyword evidence="6" id="KW-1185">Reference proteome</keyword>
<dbReference type="Gene3D" id="3.40.50.12780">
    <property type="entry name" value="N-terminal domain of ligase-like"/>
    <property type="match status" value="1"/>
</dbReference>
<dbReference type="SUPFAM" id="SSF56801">
    <property type="entry name" value="Acetyl-CoA synthetase-like"/>
    <property type="match status" value="1"/>
</dbReference>
<dbReference type="RefSeq" id="WP_279528662.1">
    <property type="nucleotide sequence ID" value="NZ_CP122312.1"/>
</dbReference>
<dbReference type="PANTHER" id="PTHR24096:SF149">
    <property type="entry name" value="AMP-BINDING DOMAIN-CONTAINING PROTEIN-RELATED"/>
    <property type="match status" value="1"/>
</dbReference>
<evidence type="ECO:0000256" key="1">
    <source>
        <dbReference type="ARBA" id="ARBA00006432"/>
    </source>
</evidence>
<comment type="similarity">
    <text evidence="1">Belongs to the ATP-dependent AMP-binding enzyme family.</text>
</comment>
<proteinExistence type="inferred from homology"/>
<keyword evidence="2" id="KW-0436">Ligase</keyword>
<dbReference type="EMBL" id="JBHTAR010000011">
    <property type="protein sequence ID" value="MFC7198703.1"/>
    <property type="molecule type" value="Genomic_DNA"/>
</dbReference>